<reference evidence="1 2" key="1">
    <citation type="journal article" date="2018" name="Sci. Rep.">
        <title>Genomic signatures of local adaptation to the degree of environmental predictability in rotifers.</title>
        <authorList>
            <person name="Franch-Gras L."/>
            <person name="Hahn C."/>
            <person name="Garcia-Roger E.M."/>
            <person name="Carmona M.J."/>
            <person name="Serra M."/>
            <person name="Gomez A."/>
        </authorList>
    </citation>
    <scope>NUCLEOTIDE SEQUENCE [LARGE SCALE GENOMIC DNA]</scope>
    <source>
        <strain evidence="1">HYR1</strain>
    </source>
</reference>
<sequence length="75" mass="8997">MIWYMTLQWQEKVKRTKNTILTDIPEDEYILNAAIVSSELLQVQLFNVPNECFFRTNDLVYRTIRMNLLLTKTRA</sequence>
<dbReference type="EMBL" id="REGN01008053">
    <property type="protein sequence ID" value="RNA04548.1"/>
    <property type="molecule type" value="Genomic_DNA"/>
</dbReference>
<keyword evidence="2" id="KW-1185">Reference proteome</keyword>
<organism evidence="1 2">
    <name type="scientific">Brachionus plicatilis</name>
    <name type="common">Marine rotifer</name>
    <name type="synonym">Brachionus muelleri</name>
    <dbReference type="NCBI Taxonomy" id="10195"/>
    <lineage>
        <taxon>Eukaryota</taxon>
        <taxon>Metazoa</taxon>
        <taxon>Spiralia</taxon>
        <taxon>Gnathifera</taxon>
        <taxon>Rotifera</taxon>
        <taxon>Eurotatoria</taxon>
        <taxon>Monogononta</taxon>
        <taxon>Pseudotrocha</taxon>
        <taxon>Ploima</taxon>
        <taxon>Brachionidae</taxon>
        <taxon>Brachionus</taxon>
    </lineage>
</organism>
<evidence type="ECO:0000313" key="1">
    <source>
        <dbReference type="EMBL" id="RNA04548.1"/>
    </source>
</evidence>
<name>A0A3M7Q0T8_BRAPC</name>
<comment type="caution">
    <text evidence="1">The sequence shown here is derived from an EMBL/GenBank/DDBJ whole genome shotgun (WGS) entry which is preliminary data.</text>
</comment>
<dbReference type="AlphaFoldDB" id="A0A3M7Q0T8"/>
<proteinExistence type="predicted"/>
<accession>A0A3M7Q0T8</accession>
<gene>
    <name evidence="1" type="ORF">BpHYR1_002736</name>
</gene>
<evidence type="ECO:0000313" key="2">
    <source>
        <dbReference type="Proteomes" id="UP000276133"/>
    </source>
</evidence>
<protein>
    <submittedName>
        <fullName evidence="1">Uncharacterized protein</fullName>
    </submittedName>
</protein>
<dbReference type="Proteomes" id="UP000276133">
    <property type="component" value="Unassembled WGS sequence"/>
</dbReference>